<evidence type="ECO:0000313" key="15">
    <source>
        <dbReference type="Proteomes" id="UP001225316"/>
    </source>
</evidence>
<reference evidence="14 15" key="1">
    <citation type="submission" date="2023-04" db="EMBL/GenBank/DDBJ databases">
        <title>A novel bacteria isolated from coastal sediment.</title>
        <authorList>
            <person name="Liu X.-J."/>
            <person name="Du Z.-J."/>
        </authorList>
    </citation>
    <scope>NUCLEOTIDE SEQUENCE [LARGE SCALE GENOMIC DNA]</scope>
    <source>
        <strain evidence="14 15">SDUM461003</strain>
    </source>
</reference>
<organism evidence="14 15">
    <name type="scientific">Thalassobacterium maritimum</name>
    <dbReference type="NCBI Taxonomy" id="3041265"/>
    <lineage>
        <taxon>Bacteria</taxon>
        <taxon>Pseudomonadati</taxon>
        <taxon>Verrucomicrobiota</taxon>
        <taxon>Opitutia</taxon>
        <taxon>Puniceicoccales</taxon>
        <taxon>Coraliomargaritaceae</taxon>
        <taxon>Thalassobacterium</taxon>
    </lineage>
</organism>
<dbReference type="SMART" id="SM00388">
    <property type="entry name" value="HisKA"/>
    <property type="match status" value="1"/>
</dbReference>
<dbReference type="Pfam" id="PF00512">
    <property type="entry name" value="HisKA"/>
    <property type="match status" value="1"/>
</dbReference>
<dbReference type="Gene3D" id="3.30.450.350">
    <property type="entry name" value="CHASE domain"/>
    <property type="match status" value="1"/>
</dbReference>
<dbReference type="Pfam" id="PF02518">
    <property type="entry name" value="HATPase_c"/>
    <property type="match status" value="1"/>
</dbReference>
<dbReference type="InterPro" id="IPR036097">
    <property type="entry name" value="HisK_dim/P_sf"/>
</dbReference>
<dbReference type="SMART" id="SM01079">
    <property type="entry name" value="CHASE"/>
    <property type="match status" value="1"/>
</dbReference>
<evidence type="ECO:0000256" key="11">
    <source>
        <dbReference type="SAM" id="Phobius"/>
    </source>
</evidence>
<evidence type="ECO:0000256" key="8">
    <source>
        <dbReference type="ARBA" id="ARBA00022989"/>
    </source>
</evidence>
<feature type="transmembrane region" description="Helical" evidence="11">
    <location>
        <begin position="21"/>
        <end position="40"/>
    </location>
</feature>
<name>A0ABU1ARA6_9BACT</name>
<keyword evidence="14" id="KW-0547">Nucleotide-binding</keyword>
<keyword evidence="9" id="KW-0902">Two-component regulatory system</keyword>
<evidence type="ECO:0000256" key="7">
    <source>
        <dbReference type="ARBA" id="ARBA00022777"/>
    </source>
</evidence>
<dbReference type="InterPro" id="IPR036890">
    <property type="entry name" value="HATPase_C_sf"/>
</dbReference>
<dbReference type="PRINTS" id="PR00344">
    <property type="entry name" value="BCTRLSENSOR"/>
</dbReference>
<protein>
    <recommendedName>
        <fullName evidence="3">histidine kinase</fullName>
        <ecNumber evidence="3">2.7.13.3</ecNumber>
    </recommendedName>
</protein>
<comment type="caution">
    <text evidence="14">The sequence shown here is derived from an EMBL/GenBank/DDBJ whole genome shotgun (WGS) entry which is preliminary data.</text>
</comment>
<keyword evidence="7" id="KW-0418">Kinase</keyword>
<dbReference type="PROSITE" id="PS50109">
    <property type="entry name" value="HIS_KIN"/>
    <property type="match status" value="1"/>
</dbReference>
<dbReference type="InterPro" id="IPR003594">
    <property type="entry name" value="HATPase_dom"/>
</dbReference>
<evidence type="ECO:0000256" key="3">
    <source>
        <dbReference type="ARBA" id="ARBA00012438"/>
    </source>
</evidence>
<dbReference type="RefSeq" id="WP_308948794.1">
    <property type="nucleotide sequence ID" value="NZ_JARXHW010000006.1"/>
</dbReference>
<dbReference type="SMART" id="SM00387">
    <property type="entry name" value="HATPase_c"/>
    <property type="match status" value="1"/>
</dbReference>
<dbReference type="Gene3D" id="1.10.287.130">
    <property type="match status" value="1"/>
</dbReference>
<dbReference type="GO" id="GO:0005524">
    <property type="term" value="F:ATP binding"/>
    <property type="evidence" value="ECO:0007669"/>
    <property type="project" value="UniProtKB-KW"/>
</dbReference>
<proteinExistence type="predicted"/>
<keyword evidence="15" id="KW-1185">Reference proteome</keyword>
<dbReference type="Pfam" id="PF03924">
    <property type="entry name" value="CHASE"/>
    <property type="match status" value="1"/>
</dbReference>
<feature type="domain" description="CHASE" evidence="13">
    <location>
        <begin position="117"/>
        <end position="194"/>
    </location>
</feature>
<gene>
    <name evidence="14" type="ORF">QEH52_04140</name>
</gene>
<dbReference type="InterPro" id="IPR005467">
    <property type="entry name" value="His_kinase_dom"/>
</dbReference>
<dbReference type="SUPFAM" id="SSF55874">
    <property type="entry name" value="ATPase domain of HSP90 chaperone/DNA topoisomerase II/histidine kinase"/>
    <property type="match status" value="1"/>
</dbReference>
<comment type="subcellular location">
    <subcellularLocation>
        <location evidence="2">Membrane</location>
    </subcellularLocation>
</comment>
<keyword evidence="6 11" id="KW-0812">Transmembrane</keyword>
<dbReference type="InterPro" id="IPR042240">
    <property type="entry name" value="CHASE_sf"/>
</dbReference>
<dbReference type="PROSITE" id="PS50839">
    <property type="entry name" value="CHASE"/>
    <property type="match status" value="1"/>
</dbReference>
<feature type="transmembrane region" description="Helical" evidence="11">
    <location>
        <begin position="275"/>
        <end position="297"/>
    </location>
</feature>
<feature type="domain" description="Histidine kinase" evidence="12">
    <location>
        <begin position="321"/>
        <end position="537"/>
    </location>
</feature>
<dbReference type="PANTHER" id="PTHR43711">
    <property type="entry name" value="TWO-COMPONENT HISTIDINE KINASE"/>
    <property type="match status" value="1"/>
</dbReference>
<keyword evidence="4" id="KW-0597">Phosphoprotein</keyword>
<dbReference type="InterPro" id="IPR050736">
    <property type="entry name" value="Sensor_HK_Regulatory"/>
</dbReference>
<evidence type="ECO:0000259" key="13">
    <source>
        <dbReference type="PROSITE" id="PS50839"/>
    </source>
</evidence>
<dbReference type="CDD" id="cd00082">
    <property type="entry name" value="HisKA"/>
    <property type="match status" value="1"/>
</dbReference>
<dbReference type="CDD" id="cd16922">
    <property type="entry name" value="HATPase_EvgS-ArcB-TorS-like"/>
    <property type="match status" value="1"/>
</dbReference>
<dbReference type="Gene3D" id="3.30.565.10">
    <property type="entry name" value="Histidine kinase-like ATPase, C-terminal domain"/>
    <property type="match status" value="1"/>
</dbReference>
<evidence type="ECO:0000259" key="12">
    <source>
        <dbReference type="PROSITE" id="PS50109"/>
    </source>
</evidence>
<evidence type="ECO:0000256" key="4">
    <source>
        <dbReference type="ARBA" id="ARBA00022553"/>
    </source>
</evidence>
<dbReference type="InterPro" id="IPR003661">
    <property type="entry name" value="HisK_dim/P_dom"/>
</dbReference>
<evidence type="ECO:0000256" key="1">
    <source>
        <dbReference type="ARBA" id="ARBA00000085"/>
    </source>
</evidence>
<keyword evidence="8 11" id="KW-1133">Transmembrane helix</keyword>
<dbReference type="EMBL" id="JARXHW010000006">
    <property type="protein sequence ID" value="MDQ8206685.1"/>
    <property type="molecule type" value="Genomic_DNA"/>
</dbReference>
<keyword evidence="14" id="KW-0067">ATP-binding</keyword>
<evidence type="ECO:0000256" key="2">
    <source>
        <dbReference type="ARBA" id="ARBA00004370"/>
    </source>
</evidence>
<keyword evidence="5" id="KW-0808">Transferase</keyword>
<evidence type="ECO:0000256" key="9">
    <source>
        <dbReference type="ARBA" id="ARBA00023012"/>
    </source>
</evidence>
<dbReference type="EC" id="2.7.13.3" evidence="3"/>
<dbReference type="InterPro" id="IPR006189">
    <property type="entry name" value="CHASE_dom"/>
</dbReference>
<evidence type="ECO:0000256" key="5">
    <source>
        <dbReference type="ARBA" id="ARBA00022679"/>
    </source>
</evidence>
<keyword evidence="10 11" id="KW-0472">Membrane</keyword>
<comment type="catalytic activity">
    <reaction evidence="1">
        <text>ATP + protein L-histidine = ADP + protein N-phospho-L-histidine.</text>
        <dbReference type="EC" id="2.7.13.3"/>
    </reaction>
</comment>
<evidence type="ECO:0000256" key="10">
    <source>
        <dbReference type="ARBA" id="ARBA00023136"/>
    </source>
</evidence>
<evidence type="ECO:0000313" key="14">
    <source>
        <dbReference type="EMBL" id="MDQ8206685.1"/>
    </source>
</evidence>
<dbReference type="SUPFAM" id="SSF47384">
    <property type="entry name" value="Homodimeric domain of signal transducing histidine kinase"/>
    <property type="match status" value="1"/>
</dbReference>
<dbReference type="PANTHER" id="PTHR43711:SF26">
    <property type="entry name" value="SENSOR HISTIDINE KINASE RCSC"/>
    <property type="match status" value="1"/>
</dbReference>
<evidence type="ECO:0000256" key="6">
    <source>
        <dbReference type="ARBA" id="ARBA00022692"/>
    </source>
</evidence>
<accession>A0ABU1ARA6</accession>
<sequence length="538" mass="59667">MSPPSQQITHKRSRKGSPLPYLLVIASLIIVAAVAIDLYLERIDLEIAVNDQREECLLEASILASRIQAEAISTFYLVVGLARVIEINGGITDTQFQDICSQLVRSRPGLRNIAAAPDMVVKYVYPLEGNEAAVGLDYSKHPTQRHSAFKVKKTGQPLIAGPFILVQGGEAVIGRFPVYVRSPESNERSFWGIISTPLDTGILYKEAGLLDPSLPIEVNIRGLDASGARGKFFYGHESISQSNPVHFPIELLSGSWEMAAVPKGGWLQVSPNATYIRSITGIVTILLLLLITIYYLFLRRVQHSQKMERELVTMRERFYANMSHELRTPLNGICGMSELIKMSSQDAEIVDNATIILRSAQTLTRLLDDVLVLSQSQNIQIDHIQEISLEDFLAELVPPLQHQAEAKGLILSIKSIPLECKQIECEPAMLRQILWNLLSNSVKFTHTGEVSLQVSAQNREQICFHVRDTGIGIDASQRERIFEAFVQEDASDSRKFGGAGMGLAIVHRFVQQLGGSIEVSSDKGRGSEFIVTLNRIKK</sequence>
<dbReference type="Proteomes" id="UP001225316">
    <property type="component" value="Unassembled WGS sequence"/>
</dbReference>
<dbReference type="InterPro" id="IPR004358">
    <property type="entry name" value="Sig_transdc_His_kin-like_C"/>
</dbReference>